<evidence type="ECO:0000313" key="3">
    <source>
        <dbReference type="Proteomes" id="UP001634394"/>
    </source>
</evidence>
<gene>
    <name evidence="2" type="ORF">ACJMK2_035885</name>
</gene>
<keyword evidence="3" id="KW-1185">Reference proteome</keyword>
<dbReference type="EMBL" id="JBJQND010000006">
    <property type="protein sequence ID" value="KAL3872674.1"/>
    <property type="molecule type" value="Genomic_DNA"/>
</dbReference>
<name>A0ABD3WFH0_SINWO</name>
<feature type="region of interest" description="Disordered" evidence="1">
    <location>
        <begin position="16"/>
        <end position="48"/>
    </location>
</feature>
<accession>A0ABD3WFH0</accession>
<proteinExistence type="predicted"/>
<dbReference type="Proteomes" id="UP001634394">
    <property type="component" value="Unassembled WGS sequence"/>
</dbReference>
<evidence type="ECO:0000256" key="1">
    <source>
        <dbReference type="SAM" id="MobiDB-lite"/>
    </source>
</evidence>
<reference evidence="2 3" key="1">
    <citation type="submission" date="2024-11" db="EMBL/GenBank/DDBJ databases">
        <title>Chromosome-level genome assembly of the freshwater bivalve Anodonta woodiana.</title>
        <authorList>
            <person name="Chen X."/>
        </authorList>
    </citation>
    <scope>NUCLEOTIDE SEQUENCE [LARGE SCALE GENOMIC DNA]</scope>
    <source>
        <strain evidence="2">MN2024</strain>
        <tissue evidence="2">Gills</tissue>
    </source>
</reference>
<dbReference type="AlphaFoldDB" id="A0ABD3WFH0"/>
<protein>
    <submittedName>
        <fullName evidence="2">Uncharacterized protein</fullName>
    </submittedName>
</protein>
<feature type="non-terminal residue" evidence="2">
    <location>
        <position position="122"/>
    </location>
</feature>
<evidence type="ECO:0000313" key="2">
    <source>
        <dbReference type="EMBL" id="KAL3872674.1"/>
    </source>
</evidence>
<sequence>MERPTEIMFPCFVKPSTSFKQNEDGQESVSSLTKTEDLTDTSLSHSEVSDVPKVSPSILKFSIDSILSRKDPDLGLEKKIEMESVVSKEFCTQLNSAADLLDEESQKFSWMHCTRYKPPQLQ</sequence>
<comment type="caution">
    <text evidence="2">The sequence shown here is derived from an EMBL/GenBank/DDBJ whole genome shotgun (WGS) entry which is preliminary data.</text>
</comment>
<organism evidence="2 3">
    <name type="scientific">Sinanodonta woodiana</name>
    <name type="common">Chinese pond mussel</name>
    <name type="synonym">Anodonta woodiana</name>
    <dbReference type="NCBI Taxonomy" id="1069815"/>
    <lineage>
        <taxon>Eukaryota</taxon>
        <taxon>Metazoa</taxon>
        <taxon>Spiralia</taxon>
        <taxon>Lophotrochozoa</taxon>
        <taxon>Mollusca</taxon>
        <taxon>Bivalvia</taxon>
        <taxon>Autobranchia</taxon>
        <taxon>Heteroconchia</taxon>
        <taxon>Palaeoheterodonta</taxon>
        <taxon>Unionida</taxon>
        <taxon>Unionoidea</taxon>
        <taxon>Unionidae</taxon>
        <taxon>Unioninae</taxon>
        <taxon>Sinanodonta</taxon>
    </lineage>
</organism>